<feature type="domain" description="VWFD" evidence="3">
    <location>
        <begin position="1"/>
        <end position="99"/>
    </location>
</feature>
<accession>A0AAV7TQL0</accession>
<dbReference type="AlphaFoldDB" id="A0AAV7TQL0"/>
<gene>
    <name evidence="4" type="ORF">NDU88_003796</name>
</gene>
<proteinExistence type="predicted"/>
<sequence>MTLAEKQRVVLPFTSPLIQAKQDGSSLTITALIGLRLSWNRNDRLELQLNKNYANKTCGLCGDFNGVAKYNEFVSEGVTVNVTEFGNQQKLDQPIETCEEPSYSPQGDCGNNVRSKYIFILFFYKGAVIKGEICASQFTL</sequence>
<dbReference type="PROSITE" id="PS51233">
    <property type="entry name" value="VWFD"/>
    <property type="match status" value="1"/>
</dbReference>
<evidence type="ECO:0000313" key="4">
    <source>
        <dbReference type="EMBL" id="KAJ1178551.1"/>
    </source>
</evidence>
<evidence type="ECO:0000313" key="5">
    <source>
        <dbReference type="Proteomes" id="UP001066276"/>
    </source>
</evidence>
<dbReference type="EMBL" id="JANPWB010000006">
    <property type="protein sequence ID" value="KAJ1178551.1"/>
    <property type="molecule type" value="Genomic_DNA"/>
</dbReference>
<keyword evidence="2" id="KW-0325">Glycoprotein</keyword>
<organism evidence="4 5">
    <name type="scientific">Pleurodeles waltl</name>
    <name type="common">Iberian ribbed newt</name>
    <dbReference type="NCBI Taxonomy" id="8319"/>
    <lineage>
        <taxon>Eukaryota</taxon>
        <taxon>Metazoa</taxon>
        <taxon>Chordata</taxon>
        <taxon>Craniata</taxon>
        <taxon>Vertebrata</taxon>
        <taxon>Euteleostomi</taxon>
        <taxon>Amphibia</taxon>
        <taxon>Batrachia</taxon>
        <taxon>Caudata</taxon>
        <taxon>Salamandroidea</taxon>
        <taxon>Salamandridae</taxon>
        <taxon>Pleurodelinae</taxon>
        <taxon>Pleurodeles</taxon>
    </lineage>
</organism>
<dbReference type="Proteomes" id="UP001066276">
    <property type="component" value="Chromosome 3_2"/>
</dbReference>
<keyword evidence="1" id="KW-1015">Disulfide bond</keyword>
<dbReference type="InterPro" id="IPR050780">
    <property type="entry name" value="Mucin_vWF_Thrombospondin_sf"/>
</dbReference>
<keyword evidence="5" id="KW-1185">Reference proteome</keyword>
<dbReference type="Pfam" id="PF00094">
    <property type="entry name" value="VWD"/>
    <property type="match status" value="1"/>
</dbReference>
<dbReference type="GO" id="GO:0005615">
    <property type="term" value="C:extracellular space"/>
    <property type="evidence" value="ECO:0007669"/>
    <property type="project" value="TreeGrafter"/>
</dbReference>
<dbReference type="GO" id="GO:0031012">
    <property type="term" value="C:extracellular matrix"/>
    <property type="evidence" value="ECO:0007669"/>
    <property type="project" value="TreeGrafter"/>
</dbReference>
<name>A0AAV7TQL0_PLEWA</name>
<dbReference type="InterPro" id="IPR001846">
    <property type="entry name" value="VWF_type-D"/>
</dbReference>
<evidence type="ECO:0000256" key="1">
    <source>
        <dbReference type="ARBA" id="ARBA00023157"/>
    </source>
</evidence>
<reference evidence="4" key="1">
    <citation type="journal article" date="2022" name="bioRxiv">
        <title>Sequencing and chromosome-scale assembly of the giantPleurodeles waltlgenome.</title>
        <authorList>
            <person name="Brown T."/>
            <person name="Elewa A."/>
            <person name="Iarovenko S."/>
            <person name="Subramanian E."/>
            <person name="Araus A.J."/>
            <person name="Petzold A."/>
            <person name="Susuki M."/>
            <person name="Suzuki K.-i.T."/>
            <person name="Hayashi T."/>
            <person name="Toyoda A."/>
            <person name="Oliveira C."/>
            <person name="Osipova E."/>
            <person name="Leigh N.D."/>
            <person name="Simon A."/>
            <person name="Yun M.H."/>
        </authorList>
    </citation>
    <scope>NUCLEOTIDE SEQUENCE</scope>
    <source>
        <strain evidence="4">20211129_DDA</strain>
        <tissue evidence="4">Liver</tissue>
    </source>
</reference>
<dbReference type="PANTHER" id="PTHR11339">
    <property type="entry name" value="EXTRACELLULAR MATRIX GLYCOPROTEIN RELATED"/>
    <property type="match status" value="1"/>
</dbReference>
<protein>
    <recommendedName>
        <fullName evidence="3">VWFD domain-containing protein</fullName>
    </recommendedName>
</protein>
<evidence type="ECO:0000256" key="2">
    <source>
        <dbReference type="ARBA" id="ARBA00023180"/>
    </source>
</evidence>
<comment type="caution">
    <text evidence="4">The sequence shown here is derived from an EMBL/GenBank/DDBJ whole genome shotgun (WGS) entry which is preliminary data.</text>
</comment>
<dbReference type="PANTHER" id="PTHR11339:SF386">
    <property type="entry name" value="HEMOLECTIN, ISOFORM A"/>
    <property type="match status" value="1"/>
</dbReference>
<evidence type="ECO:0000259" key="3">
    <source>
        <dbReference type="PROSITE" id="PS51233"/>
    </source>
</evidence>